<evidence type="ECO:0000313" key="3">
    <source>
        <dbReference type="Proteomes" id="UP000011626"/>
    </source>
</evidence>
<feature type="compositionally biased region" description="Basic and acidic residues" evidence="1">
    <location>
        <begin position="56"/>
        <end position="69"/>
    </location>
</feature>
<keyword evidence="3" id="KW-1185">Reference proteome</keyword>
<feature type="region of interest" description="Disordered" evidence="1">
    <location>
        <begin position="1"/>
        <end position="153"/>
    </location>
</feature>
<comment type="caution">
    <text evidence="2">The sequence shown here is derived from an EMBL/GenBank/DDBJ whole genome shotgun (WGS) entry which is preliminary data.</text>
</comment>
<proteinExistence type="predicted"/>
<evidence type="ECO:0000313" key="2">
    <source>
        <dbReference type="EMBL" id="ELZ19927.1"/>
    </source>
</evidence>
<dbReference type="Proteomes" id="UP000011626">
    <property type="component" value="Unassembled WGS sequence"/>
</dbReference>
<dbReference type="RefSeq" id="WP_006885974.1">
    <property type="nucleotide sequence ID" value="NZ_AOIU01000048.1"/>
</dbReference>
<organism evidence="2 3">
    <name type="scientific">Halosimplex carlsbadense 2-9-1</name>
    <dbReference type="NCBI Taxonomy" id="797114"/>
    <lineage>
        <taxon>Archaea</taxon>
        <taxon>Methanobacteriati</taxon>
        <taxon>Methanobacteriota</taxon>
        <taxon>Stenosarchaea group</taxon>
        <taxon>Halobacteria</taxon>
        <taxon>Halobacteriales</taxon>
        <taxon>Haloarculaceae</taxon>
        <taxon>Halosimplex</taxon>
    </lineage>
</organism>
<gene>
    <name evidence="2" type="ORF">C475_21554</name>
</gene>
<accession>M0CC54</accession>
<name>M0CC54_9EURY</name>
<protein>
    <submittedName>
        <fullName evidence="2">Uncharacterized protein</fullName>
    </submittedName>
</protein>
<dbReference type="AlphaFoldDB" id="M0CC54"/>
<dbReference type="OrthoDB" id="385664at2157"/>
<reference evidence="2 3" key="1">
    <citation type="journal article" date="2014" name="PLoS Genet.">
        <title>Phylogenetically driven sequencing of extremely halophilic archaea reveals strategies for static and dynamic osmo-response.</title>
        <authorList>
            <person name="Becker E.A."/>
            <person name="Seitzer P.M."/>
            <person name="Tritt A."/>
            <person name="Larsen D."/>
            <person name="Krusor M."/>
            <person name="Yao A.I."/>
            <person name="Wu D."/>
            <person name="Madern D."/>
            <person name="Eisen J.A."/>
            <person name="Darling A.E."/>
            <person name="Facciotti M.T."/>
        </authorList>
    </citation>
    <scope>NUCLEOTIDE SEQUENCE [LARGE SCALE GENOMIC DNA]</scope>
    <source>
        <strain evidence="2 3">2-9-1</strain>
    </source>
</reference>
<dbReference type="EMBL" id="AOIU01000048">
    <property type="protein sequence ID" value="ELZ19927.1"/>
    <property type="molecule type" value="Genomic_DNA"/>
</dbReference>
<sequence length="153" mass="16070">MSSDDSDTDRGDAEASRSGTDDEGGGQPRDPETGQFLSKDERDAAATDDDGAGASEPDRDDTATDRDSPRASSGSRRSEPASPPDPPLRITHVPIGSGAVPPQDRAASTPSEPVLPPSLHLVPMQVQHTGKVVRVEHSTGPPVPLGRRPRQPR</sequence>
<evidence type="ECO:0000256" key="1">
    <source>
        <dbReference type="SAM" id="MobiDB-lite"/>
    </source>
</evidence>